<dbReference type="PANTHER" id="PTHR34220">
    <property type="entry name" value="SENSOR HISTIDINE KINASE YPDA"/>
    <property type="match status" value="1"/>
</dbReference>
<keyword evidence="4" id="KW-1185">Reference proteome</keyword>
<dbReference type="GO" id="GO:0016020">
    <property type="term" value="C:membrane"/>
    <property type="evidence" value="ECO:0007669"/>
    <property type="project" value="InterPro"/>
</dbReference>
<organism evidence="3 4">
    <name type="scientific">Hymenobacter actinosclerus</name>
    <dbReference type="NCBI Taxonomy" id="82805"/>
    <lineage>
        <taxon>Bacteria</taxon>
        <taxon>Pseudomonadati</taxon>
        <taxon>Bacteroidota</taxon>
        <taxon>Cytophagia</taxon>
        <taxon>Cytophagales</taxon>
        <taxon>Hymenobacteraceae</taxon>
        <taxon>Hymenobacter</taxon>
    </lineage>
</organism>
<dbReference type="Gene3D" id="3.30.565.10">
    <property type="entry name" value="Histidine kinase-like ATPase, C-terminal domain"/>
    <property type="match status" value="1"/>
</dbReference>
<dbReference type="InterPro" id="IPR036890">
    <property type="entry name" value="HATPase_C_sf"/>
</dbReference>
<dbReference type="EMBL" id="FOHS01000003">
    <property type="protein sequence ID" value="SET82206.1"/>
    <property type="molecule type" value="Genomic_DNA"/>
</dbReference>
<keyword evidence="1" id="KW-1133">Transmembrane helix</keyword>
<dbReference type="Pfam" id="PF06580">
    <property type="entry name" value="His_kinase"/>
    <property type="match status" value="1"/>
</dbReference>
<dbReference type="OrthoDB" id="9792992at2"/>
<evidence type="ECO:0000256" key="1">
    <source>
        <dbReference type="SAM" id="Phobius"/>
    </source>
</evidence>
<feature type="transmembrane region" description="Helical" evidence="1">
    <location>
        <begin position="44"/>
        <end position="64"/>
    </location>
</feature>
<gene>
    <name evidence="3" type="ORF">SAMN04487998_2893</name>
</gene>
<dbReference type="RefSeq" id="WP_092772698.1">
    <property type="nucleotide sequence ID" value="NZ_FOHS01000003.1"/>
</dbReference>
<dbReference type="InterPro" id="IPR010559">
    <property type="entry name" value="Sig_transdc_His_kin_internal"/>
</dbReference>
<dbReference type="Proteomes" id="UP000198697">
    <property type="component" value="Unassembled WGS sequence"/>
</dbReference>
<name>A0A1I0HGP0_9BACT</name>
<feature type="transmembrane region" description="Helical" evidence="1">
    <location>
        <begin position="12"/>
        <end position="32"/>
    </location>
</feature>
<dbReference type="AlphaFoldDB" id="A0A1I0HGP0"/>
<accession>A0A1I0HGP0</accession>
<protein>
    <submittedName>
        <fullName evidence="3">Histidine kinase</fullName>
    </submittedName>
</protein>
<keyword evidence="3" id="KW-0808">Transferase</keyword>
<reference evidence="4" key="1">
    <citation type="submission" date="2016-10" db="EMBL/GenBank/DDBJ databases">
        <authorList>
            <person name="Varghese N."/>
            <person name="Submissions S."/>
        </authorList>
    </citation>
    <scope>NUCLEOTIDE SEQUENCE [LARGE SCALE GENOMIC DNA]</scope>
    <source>
        <strain evidence="4">DSM 15310</strain>
    </source>
</reference>
<dbReference type="InterPro" id="IPR050640">
    <property type="entry name" value="Bact_2-comp_sensor_kinase"/>
</dbReference>
<dbReference type="GO" id="GO:0000155">
    <property type="term" value="F:phosphorelay sensor kinase activity"/>
    <property type="evidence" value="ECO:0007669"/>
    <property type="project" value="InterPro"/>
</dbReference>
<keyword evidence="3" id="KW-0418">Kinase</keyword>
<feature type="transmembrane region" description="Helical" evidence="1">
    <location>
        <begin position="114"/>
        <end position="137"/>
    </location>
</feature>
<evidence type="ECO:0000313" key="4">
    <source>
        <dbReference type="Proteomes" id="UP000198697"/>
    </source>
</evidence>
<evidence type="ECO:0000313" key="3">
    <source>
        <dbReference type="EMBL" id="SET82206.1"/>
    </source>
</evidence>
<dbReference type="PANTHER" id="PTHR34220:SF7">
    <property type="entry name" value="SENSOR HISTIDINE KINASE YPDA"/>
    <property type="match status" value="1"/>
</dbReference>
<feature type="transmembrane region" description="Helical" evidence="1">
    <location>
        <begin position="76"/>
        <end position="94"/>
    </location>
</feature>
<keyword evidence="1" id="KW-0472">Membrane</keyword>
<dbReference type="STRING" id="82805.SAMN04487998_2893"/>
<evidence type="ECO:0000259" key="2">
    <source>
        <dbReference type="Pfam" id="PF06580"/>
    </source>
</evidence>
<proteinExistence type="predicted"/>
<feature type="domain" description="Signal transduction histidine kinase internal region" evidence="2">
    <location>
        <begin position="158"/>
        <end position="237"/>
    </location>
</feature>
<keyword evidence="1" id="KW-0812">Transmembrane</keyword>
<dbReference type="SUPFAM" id="SSF55874">
    <property type="entry name" value="ATPase domain of HSP90 chaperone/DNA topoisomerase II/histidine kinase"/>
    <property type="match status" value="1"/>
</dbReference>
<sequence length="346" mass="39361">MASFRLPTIPAVYWHLLGWLLYGSYESLGLFIGRNSPAPQAVWLTNSVLFIRMLEFYLCYLVVYPRLLRPGRGWRLVGALLGVVAVYIGLRALIEEVLFPAVLGFGNYHPDTKVWYYILDNTYFATPMLVISAALWAGRATLLRERENQLLRGEKRAAEVAFLKTQINPHFLYNTLNMLYGLAYPVAKPLAGAILKLADLMRYMLHDTPDGQVPLTDEIDYLHNYLDLYRLRFADQFFVDFQLTGDPTGHRIAPLLLIPFVENALKHGTLDDPAHPVSIRLALSPDEIQFEVRNRPLDPADHKDATTGVGLPNLRRRLELLYPGRHSLRVATEAEQFVTSLQLAEE</sequence>